<evidence type="ECO:0000259" key="4">
    <source>
        <dbReference type="Pfam" id="PF05592"/>
    </source>
</evidence>
<dbReference type="GO" id="GO:0005975">
    <property type="term" value="P:carbohydrate metabolic process"/>
    <property type="evidence" value="ECO:0007669"/>
    <property type="project" value="InterPro"/>
</dbReference>
<dbReference type="InterPro" id="IPR008902">
    <property type="entry name" value="Rhamnosid_concanavalin"/>
</dbReference>
<dbReference type="AlphaFoldDB" id="A0A1Q2CTB8"/>
<dbReference type="EMBL" id="CP019606">
    <property type="protein sequence ID" value="AQP49346.1"/>
    <property type="molecule type" value="Genomic_DNA"/>
</dbReference>
<evidence type="ECO:0000259" key="7">
    <source>
        <dbReference type="Pfam" id="PF17390"/>
    </source>
</evidence>
<evidence type="ECO:0000313" key="9">
    <source>
        <dbReference type="Proteomes" id="UP000188145"/>
    </source>
</evidence>
<feature type="domain" description="Alpha-L-rhamnosidase six-hairpin glycosidase" evidence="6">
    <location>
        <begin position="420"/>
        <end position="776"/>
    </location>
</feature>
<dbReference type="EC" id="3.2.1.40" evidence="2"/>
<proteinExistence type="predicted"/>
<evidence type="ECO:0000256" key="2">
    <source>
        <dbReference type="ARBA" id="ARBA00012652"/>
    </source>
</evidence>
<evidence type="ECO:0000256" key="3">
    <source>
        <dbReference type="ARBA" id="ARBA00022801"/>
    </source>
</evidence>
<dbReference type="Gene3D" id="2.60.40.10">
    <property type="entry name" value="Immunoglobulins"/>
    <property type="match status" value="1"/>
</dbReference>
<feature type="domain" description="Alpha-L-rhamnosidase concanavalin-like" evidence="4">
    <location>
        <begin position="317"/>
        <end position="415"/>
    </location>
</feature>
<dbReference type="PIRSF" id="PIRSF010631">
    <property type="entry name" value="A-rhamnsds"/>
    <property type="match status" value="1"/>
</dbReference>
<dbReference type="PANTHER" id="PTHR33307:SF6">
    <property type="entry name" value="ALPHA-RHAMNOSIDASE (EUROFUNG)-RELATED"/>
    <property type="match status" value="1"/>
</dbReference>
<dbReference type="Pfam" id="PF25788">
    <property type="entry name" value="Ig_Rha78A_N"/>
    <property type="match status" value="1"/>
</dbReference>
<dbReference type="InterPro" id="IPR008928">
    <property type="entry name" value="6-hairpin_glycosidase_sf"/>
</dbReference>
<dbReference type="SUPFAM" id="SSF48208">
    <property type="entry name" value="Six-hairpin glycosidases"/>
    <property type="match status" value="1"/>
</dbReference>
<dbReference type="Gene3D" id="2.60.120.260">
    <property type="entry name" value="Galactose-binding domain-like"/>
    <property type="match status" value="2"/>
</dbReference>
<dbReference type="RefSeq" id="WP_077687638.1">
    <property type="nucleotide sequence ID" value="NZ_CP019606.1"/>
</dbReference>
<dbReference type="InterPro" id="IPR012341">
    <property type="entry name" value="6hp_glycosidase-like_sf"/>
</dbReference>
<dbReference type="InterPro" id="IPR016007">
    <property type="entry name" value="Alpha_rhamnosid"/>
</dbReference>
<reference evidence="9" key="1">
    <citation type="submission" date="2017-02" db="EMBL/GenBank/DDBJ databases">
        <title>Tessaracoccus aquaemaris sp. nov., isolated from the intestine of a Korean rockfish, Sebastes schlegelii, in a marine aquaculture pond.</title>
        <authorList>
            <person name="Tak E.J."/>
            <person name="Bae J.-W."/>
        </authorList>
    </citation>
    <scope>NUCLEOTIDE SEQUENCE [LARGE SCALE GENOMIC DNA]</scope>
    <source>
        <strain evidence="9">NSG39</strain>
    </source>
</reference>
<dbReference type="InterPro" id="IPR013783">
    <property type="entry name" value="Ig-like_fold"/>
</dbReference>
<feature type="domain" description="Bacterial alpha-L-rhamnosidase N-terminal" evidence="5">
    <location>
        <begin position="132"/>
        <end position="305"/>
    </location>
</feature>
<accession>A0A1Q2CTB8</accession>
<dbReference type="Pfam" id="PF05592">
    <property type="entry name" value="Bac_rhamnosid"/>
    <property type="match status" value="1"/>
</dbReference>
<comment type="catalytic activity">
    <reaction evidence="1">
        <text>Hydrolysis of terminal non-reducing alpha-L-rhamnose residues in alpha-L-rhamnosides.</text>
        <dbReference type="EC" id="3.2.1.40"/>
    </reaction>
</comment>
<name>A0A1Q2CTB8_9ACTN</name>
<dbReference type="KEGG" id="tes:BW730_11430"/>
<keyword evidence="9" id="KW-1185">Reference proteome</keyword>
<keyword evidence="3" id="KW-0378">Hydrolase</keyword>
<dbReference type="Pfam" id="PF17389">
    <property type="entry name" value="Bac_rhamnosid6H"/>
    <property type="match status" value="1"/>
</dbReference>
<dbReference type="Pfam" id="PF17390">
    <property type="entry name" value="Bac_rhamnosid_C"/>
    <property type="match status" value="1"/>
</dbReference>
<dbReference type="Proteomes" id="UP000188145">
    <property type="component" value="Chromosome"/>
</dbReference>
<sequence length="944" mass="102483">MATISTLTAELRGDTEFVATTRPRLSWQVTDAEPGWLQAWAEIRLGDDVVRVEGRESNLVAWPFAPLEPGRVAGIRVRAVGISGEATEFSDELRLRLGAVSEDAPWGSLIGLPQPQRPAQPFLLRAEFEATRVARATLHWTALGVAEVSLNGVRIDDAVLAPGWPTYHHRLLHETTDVTDLVVEGANCVAAVVAGCWFTESYGFHGQGAPVFGSQPAFAMRLEVSYADGSTDEVLSDGGWRVTGDGPLVASGLYAGESYDARLAVPGWDRPGFDDGAWPRAEVIGALDGVQWPRPDPQTGPPVRRIQEVPVASVLRSPSGSLLLDFGQNLVGRLRITVDGPSGQVVTLRHAEVLENGELGTRPLRVAEATDRYTLAGGAPETWEPAFTFHGFRYAQIDGWPGEFDPAAVVAVVLHNDLNRTGEFTTSHQQVARLHDNVVWSMRGNFLAIPTDCPQRDERLGWTGDIGVFAPTAAGLYDVRGFLANWLRDLAADQLADGTNIPLVIPDVLKGAGPFGRPTAAWGDAATIVPWTLYRRYGDLGVLAEAYPSMVQWCETILRESQGTGLWQGRMQLGDWLDPTAPPENPAAAKTSGDVVASAYLAHSLDLTARTARLLGQDEDAERFAAEAATSRAAFRAAYVTEGGRMMSDAQTAYALALGFDLVKEPGEDRLAELRARLARRLAELVREGGYHIATGFVGTPLVIDVLSATGYLEEAERLLLQTRCPSWLYPVTMGATTIWERWDSMLPDGTINPGEMTSFNHYALGAVADWLHRVVAGLDVLEPGYSRLRIAPRPLRRMGDARYRLDTPYGLAEVGWRRGADGVTVEALVPANTTALVELPGVEPGEVGSGRHTWTIPEDRRPVATRRPLTIESPAADIIDDEEALAAVLAVLRERDPERAATLTRQVLWGERRPFSLAFLFAPPELLRAVDAALAGLPGTREP</sequence>
<evidence type="ECO:0000256" key="1">
    <source>
        <dbReference type="ARBA" id="ARBA00001445"/>
    </source>
</evidence>
<organism evidence="8 9">
    <name type="scientific">Tessaracoccus aquimaris</name>
    <dbReference type="NCBI Taxonomy" id="1332264"/>
    <lineage>
        <taxon>Bacteria</taxon>
        <taxon>Bacillati</taxon>
        <taxon>Actinomycetota</taxon>
        <taxon>Actinomycetes</taxon>
        <taxon>Propionibacteriales</taxon>
        <taxon>Propionibacteriaceae</taxon>
        <taxon>Tessaracoccus</taxon>
    </lineage>
</organism>
<evidence type="ECO:0000313" key="8">
    <source>
        <dbReference type="EMBL" id="AQP49346.1"/>
    </source>
</evidence>
<dbReference type="Pfam" id="PF08531">
    <property type="entry name" value="Bac_rhamnosid_N"/>
    <property type="match status" value="1"/>
</dbReference>
<dbReference type="InterPro" id="IPR013737">
    <property type="entry name" value="Bac_rhamnosid_N"/>
</dbReference>
<dbReference type="PANTHER" id="PTHR33307">
    <property type="entry name" value="ALPHA-RHAMNOSIDASE (EUROFUNG)"/>
    <property type="match status" value="1"/>
</dbReference>
<dbReference type="Gene3D" id="1.50.10.10">
    <property type="match status" value="1"/>
</dbReference>
<dbReference type="InterPro" id="IPR035396">
    <property type="entry name" value="Bac_rhamnosid6H"/>
</dbReference>
<evidence type="ECO:0000259" key="6">
    <source>
        <dbReference type="Pfam" id="PF17389"/>
    </source>
</evidence>
<protein>
    <recommendedName>
        <fullName evidence="2">alpha-L-rhamnosidase</fullName>
        <ecNumber evidence="2">3.2.1.40</ecNumber>
    </recommendedName>
</protein>
<dbReference type="GO" id="GO:0030596">
    <property type="term" value="F:alpha-L-rhamnosidase activity"/>
    <property type="evidence" value="ECO:0007669"/>
    <property type="project" value="UniProtKB-EC"/>
</dbReference>
<dbReference type="InterPro" id="IPR035398">
    <property type="entry name" value="Bac_rhamnosid_C"/>
</dbReference>
<gene>
    <name evidence="8" type="ORF">BW730_11430</name>
</gene>
<dbReference type="Gene3D" id="2.60.420.10">
    <property type="entry name" value="Maltose phosphorylase, domain 3"/>
    <property type="match status" value="1"/>
</dbReference>
<evidence type="ECO:0000259" key="5">
    <source>
        <dbReference type="Pfam" id="PF08531"/>
    </source>
</evidence>
<feature type="domain" description="Alpha-L-rhamnosidase C-terminal" evidence="7">
    <location>
        <begin position="778"/>
        <end position="850"/>
    </location>
</feature>
<dbReference type="STRING" id="1332264.BW730_11430"/>